<evidence type="ECO:0000256" key="11">
    <source>
        <dbReference type="ARBA" id="ARBA00047836"/>
    </source>
</evidence>
<dbReference type="PANTHER" id="PTHR12128:SF66">
    <property type="entry name" value="4-HYDROXY-2-OXOGLUTARATE ALDOLASE, MITOCHONDRIAL"/>
    <property type="match status" value="1"/>
</dbReference>
<comment type="catalytic activity">
    <reaction evidence="11 12">
        <text>L-aspartate 4-semialdehyde + pyruvate = (2S,4S)-4-hydroxy-2,3,4,5-tetrahydrodipicolinate + H2O + H(+)</text>
        <dbReference type="Rhea" id="RHEA:34171"/>
        <dbReference type="ChEBI" id="CHEBI:15361"/>
        <dbReference type="ChEBI" id="CHEBI:15377"/>
        <dbReference type="ChEBI" id="CHEBI:15378"/>
        <dbReference type="ChEBI" id="CHEBI:67139"/>
        <dbReference type="ChEBI" id="CHEBI:537519"/>
        <dbReference type="EC" id="4.3.3.7"/>
    </reaction>
</comment>
<dbReference type="PANTHER" id="PTHR12128">
    <property type="entry name" value="DIHYDRODIPICOLINATE SYNTHASE"/>
    <property type="match status" value="1"/>
</dbReference>
<dbReference type="SMART" id="SM01130">
    <property type="entry name" value="DHDPS"/>
    <property type="match status" value="1"/>
</dbReference>
<feature type="site" description="Part of a proton relay during catalysis" evidence="12">
    <location>
        <position position="108"/>
    </location>
</feature>
<evidence type="ECO:0000256" key="15">
    <source>
        <dbReference type="PIRSR" id="PIRSR001365-2"/>
    </source>
</evidence>
<feature type="site" description="Part of a proton relay during catalysis" evidence="12">
    <location>
        <position position="45"/>
    </location>
</feature>
<dbReference type="GO" id="GO:0005829">
    <property type="term" value="C:cytosol"/>
    <property type="evidence" value="ECO:0007669"/>
    <property type="project" value="TreeGrafter"/>
</dbReference>
<evidence type="ECO:0000256" key="8">
    <source>
        <dbReference type="ARBA" id="ARBA00023154"/>
    </source>
</evidence>
<evidence type="ECO:0000256" key="14">
    <source>
        <dbReference type="PIRSR" id="PIRSR001365-1"/>
    </source>
</evidence>
<dbReference type="STRING" id="28034.BFX07_13045"/>
<keyword evidence="7 12" id="KW-0220">Diaminopimelate biosynthesis</keyword>
<evidence type="ECO:0000256" key="10">
    <source>
        <dbReference type="ARBA" id="ARBA00023270"/>
    </source>
</evidence>
<proteinExistence type="inferred from homology"/>
<dbReference type="CDD" id="cd00950">
    <property type="entry name" value="DHDPS"/>
    <property type="match status" value="1"/>
</dbReference>
<evidence type="ECO:0000256" key="12">
    <source>
        <dbReference type="HAMAP-Rule" id="MF_00418"/>
    </source>
</evidence>
<dbReference type="InterPro" id="IPR005263">
    <property type="entry name" value="DapA"/>
</dbReference>
<feature type="active site" description="Schiff-base intermediate with substrate" evidence="12 14">
    <location>
        <position position="163"/>
    </location>
</feature>
<keyword evidence="5 12" id="KW-0963">Cytoplasm</keyword>
<dbReference type="Gene3D" id="3.20.20.70">
    <property type="entry name" value="Aldolase class I"/>
    <property type="match status" value="1"/>
</dbReference>
<evidence type="ECO:0000256" key="4">
    <source>
        <dbReference type="ARBA" id="ARBA00012086"/>
    </source>
</evidence>
<comment type="caution">
    <text evidence="12">Was originally thought to be a dihydrodipicolinate synthase (DHDPS), catalyzing the condensation of (S)-aspartate-beta-semialdehyde [(S)-ASA] and pyruvate to dihydrodipicolinate (DHDP). However, it was shown in E.coli that the product of the enzymatic reaction is not dihydrodipicolinate but in fact (4S)-4-hydroxy-2,3,4,5-tetrahydro-(2S)-dipicolinic acid (HTPA), and that the consecutive dehydration reaction leading to DHDP is not spontaneous but catalyzed by DapB.</text>
</comment>
<dbReference type="Proteomes" id="UP000192660">
    <property type="component" value="Unassembled WGS sequence"/>
</dbReference>
<comment type="pathway">
    <text evidence="2 12">Amino-acid biosynthesis; L-lysine biosynthesis via DAP pathway; (S)-tetrahydrodipicolinate from L-aspartate: step 3/4.</text>
</comment>
<dbReference type="PROSITE" id="PS00665">
    <property type="entry name" value="DHDPS_1"/>
    <property type="match status" value="1"/>
</dbReference>
<dbReference type="SUPFAM" id="SSF51569">
    <property type="entry name" value="Aldolase"/>
    <property type="match status" value="1"/>
</dbReference>
<keyword evidence="17" id="KW-1185">Reference proteome</keyword>
<evidence type="ECO:0000256" key="6">
    <source>
        <dbReference type="ARBA" id="ARBA00022605"/>
    </source>
</evidence>
<evidence type="ECO:0000313" key="16">
    <source>
        <dbReference type="EMBL" id="SMC06628.1"/>
    </source>
</evidence>
<dbReference type="GO" id="GO:0008840">
    <property type="term" value="F:4-hydroxy-tetrahydrodipicolinate synthase activity"/>
    <property type="evidence" value="ECO:0007669"/>
    <property type="project" value="UniProtKB-UniRule"/>
</dbReference>
<evidence type="ECO:0000256" key="3">
    <source>
        <dbReference type="ARBA" id="ARBA00007592"/>
    </source>
</evidence>
<evidence type="ECO:0000256" key="7">
    <source>
        <dbReference type="ARBA" id="ARBA00022915"/>
    </source>
</evidence>
<evidence type="ECO:0000313" key="17">
    <source>
        <dbReference type="Proteomes" id="UP000192660"/>
    </source>
</evidence>
<evidence type="ECO:0000256" key="9">
    <source>
        <dbReference type="ARBA" id="ARBA00023239"/>
    </source>
</evidence>
<protein>
    <recommendedName>
        <fullName evidence="4 12">4-hydroxy-tetrahydrodipicolinate synthase</fullName>
        <shortName evidence="12">HTPA synthase</shortName>
        <ecNumber evidence="4 12">4.3.3.7</ecNumber>
    </recommendedName>
</protein>
<dbReference type="GO" id="GO:0009089">
    <property type="term" value="P:lysine biosynthetic process via diaminopimelate"/>
    <property type="evidence" value="ECO:0007669"/>
    <property type="project" value="UniProtKB-UniRule"/>
</dbReference>
<keyword evidence="8 12" id="KW-0457">Lysine biosynthesis</keyword>
<dbReference type="EC" id="4.3.3.7" evidence="4 12"/>
<sequence length="304" mass="33032">MMWPRIFTAMVTPFTEEGEIDTEAAAGLARYLRDNGSGGLILAGSTGEAFSLTANERKTLYDAVRQAVHHDIPVWIGTGTNDTRTTIALSMEAASWGADGILLVSPYYNKPTPEGLLAHYTNVARHVSCPMMLYNVPGRTASMVDANTIVTISQQVPVPFAVKEASGSLDQIMRLRAGLSADVPIYSGDDGLYLPSLALGIHGVVSVASHVVGTEMMEMTELFLRGDIRAAQSLHNDLWPLFKALFVVSNPLPLKWLLSQLHFIRPVVRSPLVMPADNVFASLWAAYLKTKHLSSLSPTKRAQA</sequence>
<name>A0A1W1WJX7_SULTA</name>
<evidence type="ECO:0000256" key="2">
    <source>
        <dbReference type="ARBA" id="ARBA00005120"/>
    </source>
</evidence>
<dbReference type="InterPro" id="IPR013785">
    <property type="entry name" value="Aldolase_TIM"/>
</dbReference>
<keyword evidence="6 12" id="KW-0028">Amino-acid biosynthesis</keyword>
<dbReference type="EMBL" id="FWWY01000001">
    <property type="protein sequence ID" value="SMC06628.1"/>
    <property type="molecule type" value="Genomic_DNA"/>
</dbReference>
<evidence type="ECO:0000256" key="5">
    <source>
        <dbReference type="ARBA" id="ARBA00022490"/>
    </source>
</evidence>
<evidence type="ECO:0000256" key="1">
    <source>
        <dbReference type="ARBA" id="ARBA00003294"/>
    </source>
</evidence>
<feature type="binding site" evidence="12 15">
    <location>
        <position position="46"/>
    </location>
    <ligand>
        <name>pyruvate</name>
        <dbReference type="ChEBI" id="CHEBI:15361"/>
    </ligand>
</feature>
<dbReference type="UniPathway" id="UPA00034">
    <property type="reaction ID" value="UER00017"/>
</dbReference>
<keyword evidence="10 12" id="KW-0704">Schiff base</keyword>
<feature type="binding site" evidence="12 15">
    <location>
        <position position="205"/>
    </location>
    <ligand>
        <name>pyruvate</name>
        <dbReference type="ChEBI" id="CHEBI:15361"/>
    </ligand>
</feature>
<dbReference type="AlphaFoldDB" id="A0A1W1WJX7"/>
<accession>A0A1W1WJX7</accession>
<comment type="similarity">
    <text evidence="3 12 13">Belongs to the DapA family.</text>
</comment>
<dbReference type="RefSeq" id="WP_020373047.1">
    <property type="nucleotide sequence ID" value="NZ_FWWY01000001.1"/>
</dbReference>
<dbReference type="NCBIfam" id="TIGR00674">
    <property type="entry name" value="dapA"/>
    <property type="match status" value="1"/>
</dbReference>
<feature type="active site" description="Proton donor/acceptor" evidence="12 14">
    <location>
        <position position="134"/>
    </location>
</feature>
<reference evidence="17" key="1">
    <citation type="submission" date="2017-04" db="EMBL/GenBank/DDBJ databases">
        <authorList>
            <person name="Varghese N."/>
            <person name="Submissions S."/>
        </authorList>
    </citation>
    <scope>NUCLEOTIDE SEQUENCE [LARGE SCALE GENOMIC DNA]</scope>
    <source>
        <strain evidence="17">DSM 9293</strain>
    </source>
</reference>
<dbReference type="InterPro" id="IPR020624">
    <property type="entry name" value="Schiff_base-form_aldolases_CS"/>
</dbReference>
<dbReference type="GO" id="GO:0019877">
    <property type="term" value="P:diaminopimelate biosynthetic process"/>
    <property type="evidence" value="ECO:0007669"/>
    <property type="project" value="UniProtKB-UniRule"/>
</dbReference>
<comment type="function">
    <text evidence="1 12">Catalyzes the condensation of (S)-aspartate-beta-semialdehyde [(S)-ASA] and pyruvate to 4-hydroxy-tetrahydrodipicolinate (HTPA).</text>
</comment>
<comment type="subunit">
    <text evidence="12">Homotetramer; dimer of dimers.</text>
</comment>
<comment type="subcellular location">
    <subcellularLocation>
        <location evidence="12">Cytoplasm</location>
    </subcellularLocation>
</comment>
<dbReference type="InterPro" id="IPR002220">
    <property type="entry name" value="DapA-like"/>
</dbReference>
<dbReference type="PRINTS" id="PR00146">
    <property type="entry name" value="DHPICSNTHASE"/>
</dbReference>
<dbReference type="OrthoDB" id="9782828at2"/>
<gene>
    <name evidence="12" type="primary">dapA</name>
    <name evidence="16" type="ORF">SAMN00768000_2920</name>
</gene>
<keyword evidence="9 12" id="KW-0456">Lyase</keyword>
<dbReference type="PIRSF" id="PIRSF001365">
    <property type="entry name" value="DHDPS"/>
    <property type="match status" value="1"/>
</dbReference>
<evidence type="ECO:0000256" key="13">
    <source>
        <dbReference type="PIRNR" id="PIRNR001365"/>
    </source>
</evidence>
<organism evidence="16 17">
    <name type="scientific">Sulfobacillus thermosulfidooxidans (strain DSM 9293 / VKM B-1269 / AT-1)</name>
    <dbReference type="NCBI Taxonomy" id="929705"/>
    <lineage>
        <taxon>Bacteria</taxon>
        <taxon>Bacillati</taxon>
        <taxon>Bacillota</taxon>
        <taxon>Clostridia</taxon>
        <taxon>Eubacteriales</taxon>
        <taxon>Clostridiales Family XVII. Incertae Sedis</taxon>
        <taxon>Sulfobacillus</taxon>
    </lineage>
</organism>
<dbReference type="HAMAP" id="MF_00418">
    <property type="entry name" value="DapA"/>
    <property type="match status" value="1"/>
</dbReference>
<dbReference type="Pfam" id="PF00701">
    <property type="entry name" value="DHDPS"/>
    <property type="match status" value="1"/>
</dbReference>